<gene>
    <name evidence="2" type="ORF">Tel_03085</name>
</gene>
<protein>
    <recommendedName>
        <fullName evidence="1">Mut7-C RNAse domain-containing protein</fullName>
    </recommendedName>
</protein>
<dbReference type="STRING" id="1748243.Tel_03085"/>
<dbReference type="EMBL" id="CP013099">
    <property type="protein sequence ID" value="ALP52211.1"/>
    <property type="molecule type" value="Genomic_DNA"/>
</dbReference>
<dbReference type="InterPro" id="IPR002782">
    <property type="entry name" value="Mut7-C_RNAse_dom"/>
</dbReference>
<keyword evidence="3" id="KW-1185">Reference proteome</keyword>
<evidence type="ECO:0000259" key="1">
    <source>
        <dbReference type="Pfam" id="PF01927"/>
    </source>
</evidence>
<dbReference type="PANTHER" id="PTHR39081">
    <property type="entry name" value="MUT7-C DOMAIN-CONTAINING PROTEIN"/>
    <property type="match status" value="1"/>
</dbReference>
<dbReference type="PANTHER" id="PTHR39081:SF1">
    <property type="entry name" value="MUT7-C RNASE DOMAIN-CONTAINING PROTEIN"/>
    <property type="match status" value="1"/>
</dbReference>
<feature type="domain" description="Mut7-C RNAse" evidence="1">
    <location>
        <begin position="5"/>
        <end position="153"/>
    </location>
</feature>
<evidence type="ECO:0000313" key="3">
    <source>
        <dbReference type="Proteomes" id="UP000055136"/>
    </source>
</evidence>
<accession>A0A0S2TAR4</accession>
<name>A0A0S2TAR4_9GAMM</name>
<dbReference type="KEGG" id="tee:Tel_03085"/>
<reference evidence="2" key="1">
    <citation type="submission" date="2015-10" db="EMBL/GenBank/DDBJ databases">
        <title>Description of Candidatus Tenderia electrophaga gen. nov, sp. nov., an Uncultivated Electroautotroph from a Biocathode Enrichment.</title>
        <authorList>
            <person name="Eddie B.J."/>
            <person name="Malanoski A.P."/>
            <person name="Wang Z."/>
            <person name="Hall R.J."/>
            <person name="Oh S.D."/>
            <person name="Heiner C."/>
            <person name="Lin B."/>
            <person name="Strycharz-Glaven S.M."/>
        </authorList>
    </citation>
    <scope>NUCLEOTIDE SEQUENCE [LARGE SCALE GENOMIC DNA]</scope>
    <source>
        <strain evidence="2">NRL1</strain>
    </source>
</reference>
<dbReference type="AlphaFoldDB" id="A0A0S2TAR4"/>
<organism evidence="2 3">
    <name type="scientific">Candidatus Tenderia electrophaga</name>
    <dbReference type="NCBI Taxonomy" id="1748243"/>
    <lineage>
        <taxon>Bacteria</taxon>
        <taxon>Pseudomonadati</taxon>
        <taxon>Pseudomonadota</taxon>
        <taxon>Gammaproteobacteria</taxon>
        <taxon>Candidatus Tenderiales</taxon>
        <taxon>Candidatus Tenderiaceae</taxon>
        <taxon>Candidatus Tenderia</taxon>
    </lineage>
</organism>
<dbReference type="Pfam" id="PF01927">
    <property type="entry name" value="Mut7-C"/>
    <property type="match status" value="1"/>
</dbReference>
<sequence>MVAHKFVCDEMLQGLGRWLRAAGYDTLIASNGEHDAALLRLARREGRLFVTRDRALLATHRHLADLIILLAANDMPACAAELTRRCDLDWCKAPFSRCLLCNTPLQVLRAGQRELVDDQVPDDVGSTGRPVLYCPACRKAYWEGGHVRRMRARLQGFQRGEWQ</sequence>
<evidence type="ECO:0000313" key="2">
    <source>
        <dbReference type="EMBL" id="ALP52211.1"/>
    </source>
</evidence>
<proteinExistence type="predicted"/>
<dbReference type="Proteomes" id="UP000055136">
    <property type="component" value="Chromosome"/>
</dbReference>